<proteinExistence type="inferred from homology"/>
<keyword evidence="3" id="KW-0378">Hydrolase</keyword>
<evidence type="ECO:0000313" key="6">
    <source>
        <dbReference type="EMBL" id="MDT0442316.1"/>
    </source>
</evidence>
<dbReference type="RefSeq" id="WP_311616752.1">
    <property type="nucleotide sequence ID" value="NZ_JAVREV010000003.1"/>
</dbReference>
<dbReference type="InterPro" id="IPR038765">
    <property type="entry name" value="Papain-like_cys_pep_sf"/>
</dbReference>
<feature type="domain" description="NlpC/P60" evidence="5">
    <location>
        <begin position="2"/>
        <end position="127"/>
    </location>
</feature>
<keyword evidence="7" id="KW-1185">Reference proteome</keyword>
<evidence type="ECO:0000256" key="4">
    <source>
        <dbReference type="ARBA" id="ARBA00022807"/>
    </source>
</evidence>
<dbReference type="InterPro" id="IPR000064">
    <property type="entry name" value="NLP_P60_dom"/>
</dbReference>
<evidence type="ECO:0000313" key="7">
    <source>
        <dbReference type="Proteomes" id="UP001183615"/>
    </source>
</evidence>
<dbReference type="EMBL" id="JAVREV010000003">
    <property type="protein sequence ID" value="MDT0442316.1"/>
    <property type="molecule type" value="Genomic_DNA"/>
</dbReference>
<comment type="similarity">
    <text evidence="1">Belongs to the peptidase C40 family.</text>
</comment>
<organism evidence="6 7">
    <name type="scientific">Streptomyces johnsoniae</name>
    <dbReference type="NCBI Taxonomy" id="3075532"/>
    <lineage>
        <taxon>Bacteria</taxon>
        <taxon>Bacillati</taxon>
        <taxon>Actinomycetota</taxon>
        <taxon>Actinomycetes</taxon>
        <taxon>Kitasatosporales</taxon>
        <taxon>Streptomycetaceae</taxon>
        <taxon>Streptomyces</taxon>
    </lineage>
</organism>
<dbReference type="Proteomes" id="UP001183615">
    <property type="component" value="Unassembled WGS sequence"/>
</dbReference>
<keyword evidence="2" id="KW-0645">Protease</keyword>
<protein>
    <submittedName>
        <fullName evidence="6">C40 family peptidase</fullName>
    </submittedName>
</protein>
<comment type="caution">
    <text evidence="6">The sequence shown here is derived from an EMBL/GenBank/DDBJ whole genome shotgun (WGS) entry which is preliminary data.</text>
</comment>
<name>A0ABU2RZY4_9ACTN</name>
<evidence type="ECO:0000256" key="3">
    <source>
        <dbReference type="ARBA" id="ARBA00022801"/>
    </source>
</evidence>
<keyword evidence="4" id="KW-0788">Thiol protease</keyword>
<dbReference type="InterPro" id="IPR051202">
    <property type="entry name" value="Peptidase_C40"/>
</dbReference>
<dbReference type="Pfam" id="PF00877">
    <property type="entry name" value="NLPC_P60"/>
    <property type="match status" value="1"/>
</dbReference>
<dbReference type="SUPFAM" id="SSF54001">
    <property type="entry name" value="Cysteine proteinases"/>
    <property type="match status" value="1"/>
</dbReference>
<dbReference type="PROSITE" id="PS51935">
    <property type="entry name" value="NLPC_P60"/>
    <property type="match status" value="1"/>
</dbReference>
<dbReference type="Gene3D" id="3.90.1720.10">
    <property type="entry name" value="endopeptidase domain like (from Nostoc punctiforme)"/>
    <property type="match status" value="1"/>
</dbReference>
<gene>
    <name evidence="6" type="ORF">RM779_06860</name>
</gene>
<sequence length="437" mass="47066">MAASADAIIQTARTALGTPYRWGGNNLTRGVDCSGLVQQAFAAHGIQLPRVTYQQINVGSSVPLNKLTAGDLVFFDTDRKKVGPDHVGIYIGGGKFIHAPRTGDVVKISSLGDSYYSDRFMAGRRVSGVSGGGAGSVSGGGADSAPAPILEATELAERYGMSYAFFDSQPELKGLLREATAGQWTATRFQASLKNTKWWRESSKTSREAQVLAASDPASYRASMEAQREALRAAAVQAGAILTGTQLNELARNVVHFGWNEAQINNFLGKYIDFTDKHTLGGMAGTAAKEITGLAYELGIKVSEQQVKNYAQYIIRGVSTMEEVQTTLRQQATGTYPGFTRQIEAGESVRDLASPYIQMMAEELELPDTDVDLYTPQIRDAINRMGSSGGPTPMTLADFQQTLRNDPRWGKTQTAQDNAMAVGQQVLADMGLIARQA</sequence>
<reference evidence="7" key="1">
    <citation type="submission" date="2023-07" db="EMBL/GenBank/DDBJ databases">
        <title>30 novel species of actinomycetes from the DSMZ collection.</title>
        <authorList>
            <person name="Nouioui I."/>
        </authorList>
    </citation>
    <scope>NUCLEOTIDE SEQUENCE [LARGE SCALE GENOMIC DNA]</scope>
    <source>
        <strain evidence="7">DSM 41886</strain>
    </source>
</reference>
<dbReference type="PANTHER" id="PTHR47053">
    <property type="entry name" value="MUREIN DD-ENDOPEPTIDASE MEPH-RELATED"/>
    <property type="match status" value="1"/>
</dbReference>
<evidence type="ECO:0000259" key="5">
    <source>
        <dbReference type="PROSITE" id="PS51935"/>
    </source>
</evidence>
<accession>A0ABU2RZY4</accession>
<evidence type="ECO:0000256" key="2">
    <source>
        <dbReference type="ARBA" id="ARBA00022670"/>
    </source>
</evidence>
<evidence type="ECO:0000256" key="1">
    <source>
        <dbReference type="ARBA" id="ARBA00007074"/>
    </source>
</evidence>
<dbReference type="PANTHER" id="PTHR47053:SF1">
    <property type="entry name" value="MUREIN DD-ENDOPEPTIDASE MEPH-RELATED"/>
    <property type="match status" value="1"/>
</dbReference>